<reference evidence="1" key="1">
    <citation type="submission" date="2018-10" db="EMBL/GenBank/DDBJ databases">
        <title>Hidden diversity of soil giant viruses.</title>
        <authorList>
            <person name="Schulz F."/>
            <person name="Alteio L."/>
            <person name="Goudeau D."/>
            <person name="Ryan E.M."/>
            <person name="Malmstrom R.R."/>
            <person name="Blanchard J."/>
            <person name="Woyke T."/>
        </authorList>
    </citation>
    <scope>NUCLEOTIDE SEQUENCE</scope>
    <source>
        <strain evidence="1">TEV1</strain>
    </source>
</reference>
<gene>
    <name evidence="1" type="ORF">Terrestrivirus3_17</name>
</gene>
<organism evidence="1">
    <name type="scientific">Terrestrivirus sp</name>
    <dbReference type="NCBI Taxonomy" id="2487775"/>
    <lineage>
        <taxon>Viruses</taxon>
        <taxon>Varidnaviria</taxon>
        <taxon>Bamfordvirae</taxon>
        <taxon>Nucleocytoviricota</taxon>
        <taxon>Megaviricetes</taxon>
        <taxon>Imitervirales</taxon>
        <taxon>Mimiviridae</taxon>
        <taxon>Klosneuvirinae</taxon>
    </lineage>
</organism>
<protein>
    <submittedName>
        <fullName evidence="1">Uncharacterized protein</fullName>
    </submittedName>
</protein>
<name>A0A3G4ZLP5_9VIRU</name>
<dbReference type="EMBL" id="MK071981">
    <property type="protein sequence ID" value="AYV75748.1"/>
    <property type="molecule type" value="Genomic_DNA"/>
</dbReference>
<proteinExistence type="predicted"/>
<sequence length="1718" mass="202276">MYINKIDDLLDKIIDDFYTNIVIKDKNKRLSKLLEEQNFVKYQKDINDILIDYVKTINVNEIRELVKNEDNVKTILNIIKRYITFYLFLTLGVFYTGKNDTYINNVVEFTKNQVAYPFRVDNFFNSENNALLIKYNELVKNIISLVDMDSAKLSAVSGKLEYKDAISLLNNLGSDYIDSAYRLENLNGNVNDQVHNIIKTIIILLIYKKTEKEDVFRILETVENEGGEYTFIDIVIPRTQHIDFSSVEALFTKKEMVRGLAHEFWGYLTEQNSLKIIDINVDDKILHLINSRILVPVVDDFLLYHKDSEKYDKQISDPTKAKKKEDTKIRYIVNKIDRASELYSDSANKDPKIKQDIKKLFHTPLADRRAVLYNNNEEIKIINKLLNQGKRSIENNEYYNDLIHYRKYPYINFKDFRDYGFSIQMNNTIPVIRAVSLDGEQKQNERNIIQLRTGAKDNSLNIIGFVIPTNLRPLDCLKIRDILDVRTLSKKTNNGYEIVNKFLQQSEINGKRHQSSVFWHFNTETDSAEMDTYEQLGKQNLQEQIRFIVSKLYDDILNELYYEITEKISSFKEISLYNAFKIIESREKQTIEIPRDSKLYEQIEDLIYYTKAEKAEPRYDENDDIFYGLSGSVIKLQKIQEKKPPLIQTVKVNPVRNYKNELFTEDNTESLENESTGAVCQHNITWEKISVLRKKDPNKYGDLLFDFIEQYVIENIDQEYICKSCSHQLNIKKFILDGTFDDETQRFITFSMPLDVPLEEIPEYAKYNIAIRNIDKTIEKIASICSIPYFIGTSYSVKFRRKAITKDAIDIIMMNNQKLKKNFRERNQQATKTYGVSRDLSNLFVFDLDNSIFVYSSKEKDYYKAIKYNNVLAYVIILMMLEMNNSHIGFMYGDIKGFCNYPIFEKFGHTLFDNLKIRKNNSGETIDVKRYKTFCYILYIMSCFITKYNMWHYESATVTEVEKTKGKQKEVIEEKPAVVDLKKIYKPITSKTKKKFDPKIQKVIIHTVIDVLNSVLEISSTEANNQRLYDVISAKYFKKMNDTFIDSSLLDTFKISEKSSVSTERKGYVLADVVPIKLLGPSANKKVEYDSPNYATCKTAKYFVTSRQQIKEKNKIYRANNVTNCPSGEFHEWEMQGKLLVCKICGTSINVEYNKELTEEIVKNIKYVALTKLAKKYCFDGTLHNYLYTNNDDKKLEEKSEKKSEKKSDEKCVVCEKCKYSENYNYTHEELDKLEQSINKQKESERQKEQLYDNREKEIIKQEDQYDKSVMDKLIEHFKKNSTGDEPYKFIDQFIDNIQSIIGEDTGKDNYNVLLRDNVYIIDHDHNGYMLDKPIVISDKDNRIFYKSNHPFFKTDVIYYSSHRAGKLDVFYDATTHILLGYKEASKDFVLDKKTNRKIKINYSVANRLKLLGYSTHFINIKDKFERTKKENQEIGTYNKINDDREEIMKDILAEIIRERIHNLKKVIIEVQRFIYKIKNSTQLKKESSEDDKYGYNPNREEEADPFVQLLDKYNKKITNMQIEDDKGSHRIFKHWKVIYNNIFAEKMDDKAVNIGDIRLLNVEEISKYDTNGNMLLYYIVSEIDKLLHFNQNKVLRTNIVMFLIDFTSLVFNMFNMDEIFNTYDIKRFMYILDSAGYVYDVEQKGHGLETETAGIYEEYKDEEAPSDEQIEKELDDEEEADALDIDVDAEGDEEVGDYYPRMYDDWSSDSYLYFNTY</sequence>
<evidence type="ECO:0000313" key="1">
    <source>
        <dbReference type="EMBL" id="AYV75748.1"/>
    </source>
</evidence>
<accession>A0A3G4ZLP5</accession>